<dbReference type="PANTHER" id="PTHR30606">
    <property type="entry name" value="LIPID A BIOSYNTHESIS LAUROYL ACYLTRANSFERASE"/>
    <property type="match status" value="1"/>
</dbReference>
<accession>A0ABP7QQ86</accession>
<evidence type="ECO:0000256" key="4">
    <source>
        <dbReference type="ARBA" id="ARBA00022679"/>
    </source>
</evidence>
<dbReference type="InterPro" id="IPR004960">
    <property type="entry name" value="LipA_acyltrans"/>
</dbReference>
<evidence type="ECO:0000313" key="9">
    <source>
        <dbReference type="Proteomes" id="UP001500742"/>
    </source>
</evidence>
<evidence type="ECO:0000256" key="7">
    <source>
        <dbReference type="SAM" id="Phobius"/>
    </source>
</evidence>
<keyword evidence="3" id="KW-0997">Cell inner membrane</keyword>
<evidence type="ECO:0000313" key="8">
    <source>
        <dbReference type="EMBL" id="GAA3986221.1"/>
    </source>
</evidence>
<evidence type="ECO:0000256" key="3">
    <source>
        <dbReference type="ARBA" id="ARBA00022519"/>
    </source>
</evidence>
<evidence type="ECO:0000256" key="2">
    <source>
        <dbReference type="ARBA" id="ARBA00022475"/>
    </source>
</evidence>
<evidence type="ECO:0000256" key="6">
    <source>
        <dbReference type="ARBA" id="ARBA00023315"/>
    </source>
</evidence>
<dbReference type="EMBL" id="BAAAZC010000029">
    <property type="protein sequence ID" value="GAA3986221.1"/>
    <property type="molecule type" value="Genomic_DNA"/>
</dbReference>
<reference evidence="9" key="1">
    <citation type="journal article" date="2019" name="Int. J. Syst. Evol. Microbiol.">
        <title>The Global Catalogue of Microorganisms (GCM) 10K type strain sequencing project: providing services to taxonomists for standard genome sequencing and annotation.</title>
        <authorList>
            <consortium name="The Broad Institute Genomics Platform"/>
            <consortium name="The Broad Institute Genome Sequencing Center for Infectious Disease"/>
            <person name="Wu L."/>
            <person name="Ma J."/>
        </authorList>
    </citation>
    <scope>NUCLEOTIDE SEQUENCE [LARGE SCALE GENOMIC DNA]</scope>
    <source>
        <strain evidence="9">JCM 16601</strain>
    </source>
</reference>
<keyword evidence="9" id="KW-1185">Reference proteome</keyword>
<dbReference type="Proteomes" id="UP001500742">
    <property type="component" value="Unassembled WGS sequence"/>
</dbReference>
<comment type="caution">
    <text evidence="8">The sequence shown here is derived from an EMBL/GenBank/DDBJ whole genome shotgun (WGS) entry which is preliminary data.</text>
</comment>
<keyword evidence="7" id="KW-0812">Transmembrane</keyword>
<evidence type="ECO:0000256" key="5">
    <source>
        <dbReference type="ARBA" id="ARBA00023136"/>
    </source>
</evidence>
<dbReference type="RefSeq" id="WP_259089421.1">
    <property type="nucleotide sequence ID" value="NZ_BAAAZC010000029.1"/>
</dbReference>
<dbReference type="Pfam" id="PF03279">
    <property type="entry name" value="Lip_A_acyltrans"/>
    <property type="match status" value="1"/>
</dbReference>
<proteinExistence type="predicted"/>
<dbReference type="PANTHER" id="PTHR30606:SF10">
    <property type="entry name" value="PHOSPHATIDYLINOSITOL MANNOSIDE ACYLTRANSFERASE"/>
    <property type="match status" value="1"/>
</dbReference>
<sequence>MLKKGLLRLGIVFLYLTSLLPFWFLYLISDVLFVVIYYIVHYRRAVVQQNLANAFPEKSVQERRQIERKYYRYLADLIVETVKMITVSEKQIQKRVVATNSELVHEYFAKGKSIIAVAGHYCNWEMAALNFNFVTDKRFMIVYKPLSNEMFDDFFIKIRSRFGGQPVAMKQTLRKMVEYRKELTVSVLVGDQTPVRHEVNYFTDFLNQPTAVFLGIEKIAKTIDAAVVFYDMKRVKRGYYTYTLIPLTETPKETAEHEITDMHVQYLDSMIRREPQYWIWSHRRWKFGPEDLQQ</sequence>
<keyword evidence="4" id="KW-0808">Transferase</keyword>
<evidence type="ECO:0000256" key="1">
    <source>
        <dbReference type="ARBA" id="ARBA00004533"/>
    </source>
</evidence>
<keyword evidence="5 7" id="KW-0472">Membrane</keyword>
<name>A0ABP7QQ86_9SPHI</name>
<feature type="transmembrane region" description="Helical" evidence="7">
    <location>
        <begin position="12"/>
        <end position="40"/>
    </location>
</feature>
<organism evidence="8 9">
    <name type="scientific">Mucilaginibacter dorajii</name>
    <dbReference type="NCBI Taxonomy" id="692994"/>
    <lineage>
        <taxon>Bacteria</taxon>
        <taxon>Pseudomonadati</taxon>
        <taxon>Bacteroidota</taxon>
        <taxon>Sphingobacteriia</taxon>
        <taxon>Sphingobacteriales</taxon>
        <taxon>Sphingobacteriaceae</taxon>
        <taxon>Mucilaginibacter</taxon>
    </lineage>
</organism>
<keyword evidence="6 8" id="KW-0012">Acyltransferase</keyword>
<dbReference type="PIRSF" id="PIRSF026649">
    <property type="entry name" value="MsbB"/>
    <property type="match status" value="1"/>
</dbReference>
<dbReference type="CDD" id="cd07984">
    <property type="entry name" value="LPLAT_LABLAT-like"/>
    <property type="match status" value="1"/>
</dbReference>
<keyword evidence="7" id="KW-1133">Transmembrane helix</keyword>
<gene>
    <name evidence="8" type="ORF">GCM10022210_43260</name>
</gene>
<dbReference type="GO" id="GO:0016746">
    <property type="term" value="F:acyltransferase activity"/>
    <property type="evidence" value="ECO:0007669"/>
    <property type="project" value="UniProtKB-KW"/>
</dbReference>
<keyword evidence="2" id="KW-1003">Cell membrane</keyword>
<protein>
    <submittedName>
        <fullName evidence="8">Lysophospholipid acyltransferase family protein</fullName>
    </submittedName>
</protein>
<comment type="subcellular location">
    <subcellularLocation>
        <location evidence="1">Cell inner membrane</location>
    </subcellularLocation>
</comment>